<proteinExistence type="predicted"/>
<feature type="compositionally biased region" description="Low complexity" evidence="1">
    <location>
        <begin position="73"/>
        <end position="92"/>
    </location>
</feature>
<evidence type="ECO:0000256" key="1">
    <source>
        <dbReference type="SAM" id="MobiDB-lite"/>
    </source>
</evidence>
<reference evidence="3 4" key="1">
    <citation type="journal article" date="2014" name="Int. J. Syst. Evol. Microbiol.">
        <title>Complete genome sequence of Corynebacterium casei LMG S-19264T (=DSM 44701T), isolated from a smear-ripened cheese.</title>
        <authorList>
            <consortium name="US DOE Joint Genome Institute (JGI-PGF)"/>
            <person name="Walter F."/>
            <person name="Albersmeier A."/>
            <person name="Kalinowski J."/>
            <person name="Ruckert C."/>
        </authorList>
    </citation>
    <scope>NUCLEOTIDE SEQUENCE [LARGE SCALE GENOMIC DNA]</scope>
    <source>
        <strain evidence="3 4">NBRC 110095</strain>
    </source>
</reference>
<evidence type="ECO:0000259" key="2">
    <source>
        <dbReference type="SMART" id="SM00953"/>
    </source>
</evidence>
<feature type="domain" description="RES" evidence="2">
    <location>
        <begin position="118"/>
        <end position="254"/>
    </location>
</feature>
<dbReference type="EMBL" id="BSPD01000061">
    <property type="protein sequence ID" value="GLS26819.1"/>
    <property type="molecule type" value="Genomic_DNA"/>
</dbReference>
<sequence>MEKSSKDWKTRITQPFHQTISGQFWRIVESQEQVATQSLVDSLEEQSLFEELLEASKPKQEASSHQNDKLQDNNLHNNILNSNTLNNSTLNNSTLNNNNVNTNNVNTNNGWHYLLTTPFRYPPLLWGSRFGRRFEPSLLYGSKSIQTLLAECAYYRFIFWHGMETPPPTGKLNSQHLIFSATYRSEKGAQLQRSPFNAYEEELLHHSNYESCQELGSWMRELGIEAFEYTSARCQAKGTNVALFTKEALTCQQPLEQQPWLCELTKDRVTFSGTYYRSPLNDGIGYLADSNSLITFDAEVFLCDGKLPSPA</sequence>
<dbReference type="SMART" id="SM00953">
    <property type="entry name" value="RES"/>
    <property type="match status" value="1"/>
</dbReference>
<organism evidence="3 4">
    <name type="scientific">Marinibactrum halimedae</name>
    <dbReference type="NCBI Taxonomy" id="1444977"/>
    <lineage>
        <taxon>Bacteria</taxon>
        <taxon>Pseudomonadati</taxon>
        <taxon>Pseudomonadota</taxon>
        <taxon>Gammaproteobacteria</taxon>
        <taxon>Cellvibrionales</taxon>
        <taxon>Cellvibrionaceae</taxon>
        <taxon>Marinibactrum</taxon>
    </lineage>
</organism>
<comment type="caution">
    <text evidence="3">The sequence shown here is derived from an EMBL/GenBank/DDBJ whole genome shotgun (WGS) entry which is preliminary data.</text>
</comment>
<dbReference type="AlphaFoldDB" id="A0AA37T4X3"/>
<accession>A0AA37T4X3</accession>
<dbReference type="Proteomes" id="UP001156870">
    <property type="component" value="Unassembled WGS sequence"/>
</dbReference>
<dbReference type="InterPro" id="IPR014914">
    <property type="entry name" value="RES_dom"/>
</dbReference>
<name>A0AA37T4X3_9GAMM</name>
<feature type="region of interest" description="Disordered" evidence="1">
    <location>
        <begin position="54"/>
        <end position="92"/>
    </location>
</feature>
<dbReference type="RefSeq" id="WP_232594970.1">
    <property type="nucleotide sequence ID" value="NZ_BSPD01000061.1"/>
</dbReference>
<keyword evidence="4" id="KW-1185">Reference proteome</keyword>
<evidence type="ECO:0000313" key="4">
    <source>
        <dbReference type="Proteomes" id="UP001156870"/>
    </source>
</evidence>
<evidence type="ECO:0000313" key="3">
    <source>
        <dbReference type="EMBL" id="GLS26819.1"/>
    </source>
</evidence>
<dbReference type="Pfam" id="PF08808">
    <property type="entry name" value="RES"/>
    <property type="match status" value="1"/>
</dbReference>
<gene>
    <name evidence="3" type="ORF">GCM10007877_25380</name>
</gene>
<protein>
    <recommendedName>
        <fullName evidence="2">RES domain-containing protein</fullName>
    </recommendedName>
</protein>
<feature type="compositionally biased region" description="Basic and acidic residues" evidence="1">
    <location>
        <begin position="54"/>
        <end position="71"/>
    </location>
</feature>